<organism evidence="1 2">
    <name type="scientific">Trifolium medium</name>
    <dbReference type="NCBI Taxonomy" id="97028"/>
    <lineage>
        <taxon>Eukaryota</taxon>
        <taxon>Viridiplantae</taxon>
        <taxon>Streptophyta</taxon>
        <taxon>Embryophyta</taxon>
        <taxon>Tracheophyta</taxon>
        <taxon>Spermatophyta</taxon>
        <taxon>Magnoliopsida</taxon>
        <taxon>eudicotyledons</taxon>
        <taxon>Gunneridae</taxon>
        <taxon>Pentapetalae</taxon>
        <taxon>rosids</taxon>
        <taxon>fabids</taxon>
        <taxon>Fabales</taxon>
        <taxon>Fabaceae</taxon>
        <taxon>Papilionoideae</taxon>
        <taxon>50 kb inversion clade</taxon>
        <taxon>NPAAA clade</taxon>
        <taxon>Hologalegina</taxon>
        <taxon>IRL clade</taxon>
        <taxon>Trifolieae</taxon>
        <taxon>Trifolium</taxon>
    </lineage>
</organism>
<accession>A0A392VFH6</accession>
<proteinExistence type="predicted"/>
<protein>
    <submittedName>
        <fullName evidence="1">Uncharacterized protein</fullName>
    </submittedName>
</protein>
<name>A0A392VFH6_9FABA</name>
<evidence type="ECO:0000313" key="1">
    <source>
        <dbReference type="EMBL" id="MCI86059.1"/>
    </source>
</evidence>
<evidence type="ECO:0000313" key="2">
    <source>
        <dbReference type="Proteomes" id="UP000265520"/>
    </source>
</evidence>
<dbReference type="EMBL" id="LXQA011130940">
    <property type="protein sequence ID" value="MCI86059.1"/>
    <property type="molecule type" value="Genomic_DNA"/>
</dbReference>
<dbReference type="AlphaFoldDB" id="A0A392VFH6"/>
<dbReference type="Proteomes" id="UP000265520">
    <property type="component" value="Unassembled WGS sequence"/>
</dbReference>
<feature type="non-terminal residue" evidence="1">
    <location>
        <position position="44"/>
    </location>
</feature>
<comment type="caution">
    <text evidence="1">The sequence shown here is derived from an EMBL/GenBank/DDBJ whole genome shotgun (WGS) entry which is preliminary data.</text>
</comment>
<keyword evidence="2" id="KW-1185">Reference proteome</keyword>
<sequence>MMQENGLFAGSAQGVSMLAPGAMFYKIGAVVPGCCARRSLPCAR</sequence>
<reference evidence="1 2" key="1">
    <citation type="journal article" date="2018" name="Front. Plant Sci.">
        <title>Red Clover (Trifolium pratense) and Zigzag Clover (T. medium) - A Picture of Genomic Similarities and Differences.</title>
        <authorList>
            <person name="Dluhosova J."/>
            <person name="Istvanek J."/>
            <person name="Nedelnik J."/>
            <person name="Repkova J."/>
        </authorList>
    </citation>
    <scope>NUCLEOTIDE SEQUENCE [LARGE SCALE GENOMIC DNA]</scope>
    <source>
        <strain evidence="2">cv. 10/8</strain>
        <tissue evidence="1">Leaf</tissue>
    </source>
</reference>